<dbReference type="GO" id="GO:0003723">
    <property type="term" value="F:RNA binding"/>
    <property type="evidence" value="ECO:0007669"/>
    <property type="project" value="InterPro"/>
</dbReference>
<reference evidence="5" key="2">
    <citation type="journal article" date="2024" name="Antonie Van Leeuwenhoek">
        <title>Roseihalotalea indica gen. nov., sp. nov., a halophilic Bacteroidetes from mesopelagic Southwest Indian Ocean with higher carbohydrate metabolic potential.</title>
        <authorList>
            <person name="Chen B."/>
            <person name="Zhang M."/>
            <person name="Lin D."/>
            <person name="Ye J."/>
            <person name="Tang K."/>
        </authorList>
    </citation>
    <scope>NUCLEOTIDE SEQUENCE</scope>
    <source>
        <strain evidence="5">TK19036</strain>
    </source>
</reference>
<proteinExistence type="inferred from homology"/>
<evidence type="ECO:0000256" key="3">
    <source>
        <dbReference type="RuleBase" id="RU003887"/>
    </source>
</evidence>
<dbReference type="InterPro" id="IPR020103">
    <property type="entry name" value="PsdUridine_synth_cat_dom_sf"/>
</dbReference>
<evidence type="ECO:0000256" key="1">
    <source>
        <dbReference type="ARBA" id="ARBA00008348"/>
    </source>
</evidence>
<organism evidence="5">
    <name type="scientific">Roseihalotalea indica</name>
    <dbReference type="NCBI Taxonomy" id="2867963"/>
    <lineage>
        <taxon>Bacteria</taxon>
        <taxon>Pseudomonadati</taxon>
        <taxon>Bacteroidota</taxon>
        <taxon>Cytophagia</taxon>
        <taxon>Cytophagales</taxon>
        <taxon>Catalimonadaceae</taxon>
        <taxon>Roseihalotalea</taxon>
    </lineage>
</organism>
<dbReference type="GO" id="GO:0009982">
    <property type="term" value="F:pseudouridine synthase activity"/>
    <property type="evidence" value="ECO:0007669"/>
    <property type="project" value="InterPro"/>
</dbReference>
<accession>A0AA49GNU2</accession>
<dbReference type="InterPro" id="IPR020094">
    <property type="entry name" value="TruA/RsuA/RluB/E/F_N"/>
</dbReference>
<evidence type="ECO:0000313" key="5">
    <source>
        <dbReference type="EMBL" id="WKN38285.1"/>
    </source>
</evidence>
<reference evidence="5" key="1">
    <citation type="journal article" date="2023" name="Comput. Struct. Biotechnol. J.">
        <title>Discovery of a novel marine Bacteroidetes with a rich repertoire of carbohydrate-active enzymes.</title>
        <authorList>
            <person name="Chen B."/>
            <person name="Liu G."/>
            <person name="Chen Q."/>
            <person name="Wang H."/>
            <person name="Liu L."/>
            <person name="Tang K."/>
        </authorList>
    </citation>
    <scope>NUCLEOTIDE SEQUENCE</scope>
    <source>
        <strain evidence="5">TK19036</strain>
    </source>
</reference>
<dbReference type="PROSITE" id="PS01149">
    <property type="entry name" value="PSI_RSU"/>
    <property type="match status" value="1"/>
</dbReference>
<dbReference type="InterPro" id="IPR006145">
    <property type="entry name" value="PsdUridine_synth_RsuA/RluA"/>
</dbReference>
<evidence type="ECO:0000259" key="4">
    <source>
        <dbReference type="Pfam" id="PF00849"/>
    </source>
</evidence>
<dbReference type="InterPro" id="IPR050343">
    <property type="entry name" value="RsuA_PseudoU_synthase"/>
</dbReference>
<dbReference type="NCBIfam" id="TIGR00093">
    <property type="entry name" value="pseudouridine synthase"/>
    <property type="match status" value="1"/>
</dbReference>
<name>A0AA49GNU2_9BACT</name>
<dbReference type="GO" id="GO:0140098">
    <property type="term" value="F:catalytic activity, acting on RNA"/>
    <property type="evidence" value="ECO:0007669"/>
    <property type="project" value="UniProtKB-ARBA"/>
</dbReference>
<comment type="similarity">
    <text evidence="1 3">Belongs to the pseudouridine synthase RsuA family.</text>
</comment>
<feature type="domain" description="Pseudouridine synthase RsuA/RluA-like" evidence="4">
    <location>
        <begin position="6"/>
        <end position="158"/>
    </location>
</feature>
<keyword evidence="2 3" id="KW-0413">Isomerase</keyword>
<sequence>MSEHRHFVIHKPLGYLSQFINNQKRRRNKKLLGELHDFPEGTMSIGRLDEDSEGLLLLTTDGKVSAQVRSKTVEKEYYVQVDGEITDEAIEQLKGGVEISIRGKEYKTLPGKAARLNPAPTFESRAKKIRDERHGPTSWLSITITEGKFRQVRKMTAAVGFPTLRLIRVRIGTVTLNKLRSGEVLEVDDFQLMTEQ</sequence>
<dbReference type="InterPro" id="IPR042092">
    <property type="entry name" value="PsdUridine_s_RsuA/RluB/E/F_cat"/>
</dbReference>
<dbReference type="Gene3D" id="3.30.70.580">
    <property type="entry name" value="Pseudouridine synthase I, catalytic domain, N-terminal subdomain"/>
    <property type="match status" value="1"/>
</dbReference>
<evidence type="ECO:0000256" key="2">
    <source>
        <dbReference type="ARBA" id="ARBA00023235"/>
    </source>
</evidence>
<dbReference type="GO" id="GO:0006364">
    <property type="term" value="P:rRNA processing"/>
    <property type="evidence" value="ECO:0007669"/>
    <property type="project" value="UniProtKB-ARBA"/>
</dbReference>
<dbReference type="Pfam" id="PF00849">
    <property type="entry name" value="PseudoU_synth_2"/>
    <property type="match status" value="1"/>
</dbReference>
<dbReference type="EC" id="5.4.99.-" evidence="3"/>
<gene>
    <name evidence="5" type="ORF">K4G66_06165</name>
</gene>
<dbReference type="EMBL" id="CP120682">
    <property type="protein sequence ID" value="WKN38285.1"/>
    <property type="molecule type" value="Genomic_DNA"/>
</dbReference>
<dbReference type="PANTHER" id="PTHR47683:SF2">
    <property type="entry name" value="RNA-BINDING S4 DOMAIN-CONTAINING PROTEIN"/>
    <property type="match status" value="1"/>
</dbReference>
<dbReference type="InterPro" id="IPR018496">
    <property type="entry name" value="PsdUridine_synth_RsuA/RluB_CS"/>
</dbReference>
<dbReference type="SUPFAM" id="SSF55120">
    <property type="entry name" value="Pseudouridine synthase"/>
    <property type="match status" value="1"/>
</dbReference>
<dbReference type="GO" id="GO:0001522">
    <property type="term" value="P:pseudouridine synthesis"/>
    <property type="evidence" value="ECO:0007669"/>
    <property type="project" value="InterPro"/>
</dbReference>
<protein>
    <recommendedName>
        <fullName evidence="3">Pseudouridine synthase</fullName>
        <ecNumber evidence="3">5.4.99.-</ecNumber>
    </recommendedName>
</protein>
<dbReference type="Gene3D" id="3.30.70.1560">
    <property type="entry name" value="Alpha-L RNA-binding motif"/>
    <property type="match status" value="1"/>
</dbReference>
<dbReference type="PANTHER" id="PTHR47683">
    <property type="entry name" value="PSEUDOURIDINE SYNTHASE FAMILY PROTEIN-RELATED"/>
    <property type="match status" value="1"/>
</dbReference>
<dbReference type="InterPro" id="IPR000748">
    <property type="entry name" value="PsdUridine_synth_RsuA/RluB/E/F"/>
</dbReference>
<dbReference type="AlphaFoldDB" id="A0AA49GNU2"/>